<evidence type="ECO:0000313" key="1">
    <source>
        <dbReference type="EMBL" id="KAJ0096372.1"/>
    </source>
</evidence>
<protein>
    <submittedName>
        <fullName evidence="1">Uncharacterized protein</fullName>
    </submittedName>
</protein>
<organism evidence="1 2">
    <name type="scientific">Pistacia atlantica</name>
    <dbReference type="NCBI Taxonomy" id="434234"/>
    <lineage>
        <taxon>Eukaryota</taxon>
        <taxon>Viridiplantae</taxon>
        <taxon>Streptophyta</taxon>
        <taxon>Embryophyta</taxon>
        <taxon>Tracheophyta</taxon>
        <taxon>Spermatophyta</taxon>
        <taxon>Magnoliopsida</taxon>
        <taxon>eudicotyledons</taxon>
        <taxon>Gunneridae</taxon>
        <taxon>Pentapetalae</taxon>
        <taxon>rosids</taxon>
        <taxon>malvids</taxon>
        <taxon>Sapindales</taxon>
        <taxon>Anacardiaceae</taxon>
        <taxon>Pistacia</taxon>
    </lineage>
</organism>
<keyword evidence="2" id="KW-1185">Reference proteome</keyword>
<sequence>MCFRVDCKQCGKYGWGGCGKHLDTLYASIDKGKHCMCRSWPGVVIPRPHQPSCPSPSTTTTTATVTPGEAKS</sequence>
<gene>
    <name evidence="1" type="ORF">Patl1_28828</name>
</gene>
<comment type="caution">
    <text evidence="1">The sequence shown here is derived from an EMBL/GenBank/DDBJ whole genome shotgun (WGS) entry which is preliminary data.</text>
</comment>
<accession>A0ACC1BBS1</accession>
<reference evidence="2" key="1">
    <citation type="journal article" date="2023" name="G3 (Bethesda)">
        <title>Genome assembly and association tests identify interacting loci associated with vigor, precocity, and sex in interspecific pistachio rootstocks.</title>
        <authorList>
            <person name="Palmer W."/>
            <person name="Jacygrad E."/>
            <person name="Sagayaradj S."/>
            <person name="Cavanaugh K."/>
            <person name="Han R."/>
            <person name="Bertier L."/>
            <person name="Beede B."/>
            <person name="Kafkas S."/>
            <person name="Golino D."/>
            <person name="Preece J."/>
            <person name="Michelmore R."/>
        </authorList>
    </citation>
    <scope>NUCLEOTIDE SEQUENCE [LARGE SCALE GENOMIC DNA]</scope>
</reference>
<proteinExistence type="predicted"/>
<dbReference type="Proteomes" id="UP001164250">
    <property type="component" value="Chromosome 5"/>
</dbReference>
<name>A0ACC1BBS1_9ROSI</name>
<dbReference type="EMBL" id="CM047901">
    <property type="protein sequence ID" value="KAJ0096372.1"/>
    <property type="molecule type" value="Genomic_DNA"/>
</dbReference>
<evidence type="ECO:0000313" key="2">
    <source>
        <dbReference type="Proteomes" id="UP001164250"/>
    </source>
</evidence>